<dbReference type="GO" id="GO:0003723">
    <property type="term" value="F:RNA binding"/>
    <property type="evidence" value="ECO:0007669"/>
    <property type="project" value="UniProtKB-UniRule"/>
</dbReference>
<dbReference type="STRING" id="546991.N1JQJ0"/>
<dbReference type="PANTHER" id="PTHR14398">
    <property type="entry name" value="RNA RECOGNITION RRM/RNP DOMAIN"/>
    <property type="match status" value="1"/>
</dbReference>
<feature type="domain" description="RRM" evidence="5">
    <location>
        <begin position="357"/>
        <end position="429"/>
    </location>
</feature>
<keyword evidence="1 2" id="KW-0694">RNA-binding</keyword>
<dbReference type="FunFam" id="3.30.70.330:FF:000647">
    <property type="entry name" value="CCCH zinc finger and RRM domain protein"/>
    <property type="match status" value="1"/>
</dbReference>
<dbReference type="PANTHER" id="PTHR14398:SF0">
    <property type="entry name" value="ZINC FINGER PROTEIN SWM"/>
    <property type="match status" value="1"/>
</dbReference>
<dbReference type="eggNOG" id="KOG2135">
    <property type="taxonomic scope" value="Eukaryota"/>
</dbReference>
<name>N1JQJ0_BLUG1</name>
<feature type="region of interest" description="Disordered" evidence="4">
    <location>
        <begin position="703"/>
        <end position="774"/>
    </location>
</feature>
<dbReference type="AlphaFoldDB" id="N1JQJ0"/>
<dbReference type="Proteomes" id="UP000015441">
    <property type="component" value="Unassembled WGS sequence"/>
</dbReference>
<dbReference type="InterPro" id="IPR045137">
    <property type="entry name" value="RBM26/27"/>
</dbReference>
<feature type="region of interest" description="Disordered" evidence="4">
    <location>
        <begin position="444"/>
        <end position="463"/>
    </location>
</feature>
<protein>
    <submittedName>
        <fullName evidence="6">RRM domain protein</fullName>
    </submittedName>
</protein>
<evidence type="ECO:0000256" key="2">
    <source>
        <dbReference type="PROSITE-ProRule" id="PRU00176"/>
    </source>
</evidence>
<feature type="region of interest" description="Disordered" evidence="4">
    <location>
        <begin position="200"/>
        <end position="223"/>
    </location>
</feature>
<feature type="coiled-coil region" evidence="3">
    <location>
        <begin position="472"/>
        <end position="521"/>
    </location>
</feature>
<dbReference type="InParanoid" id="N1JQJ0"/>
<keyword evidence="7" id="KW-1185">Reference proteome</keyword>
<dbReference type="SUPFAM" id="SSF54928">
    <property type="entry name" value="RNA-binding domain, RBD"/>
    <property type="match status" value="1"/>
</dbReference>
<feature type="region of interest" description="Disordered" evidence="4">
    <location>
        <begin position="87"/>
        <end position="168"/>
    </location>
</feature>
<dbReference type="InterPro" id="IPR012677">
    <property type="entry name" value="Nucleotide-bd_a/b_plait_sf"/>
</dbReference>
<dbReference type="EMBL" id="CAUH01007369">
    <property type="protein sequence ID" value="CCU83000.1"/>
    <property type="molecule type" value="Genomic_DNA"/>
</dbReference>
<dbReference type="PROSITE" id="PS50102">
    <property type="entry name" value="RRM"/>
    <property type="match status" value="1"/>
</dbReference>
<evidence type="ECO:0000259" key="5">
    <source>
        <dbReference type="PROSITE" id="PS50102"/>
    </source>
</evidence>
<dbReference type="InterPro" id="IPR000504">
    <property type="entry name" value="RRM_dom"/>
</dbReference>
<dbReference type="FunFam" id="1.20.1390.10:FF:000007">
    <property type="entry name" value="CCCH zinc finger and RRM domain protein"/>
    <property type="match status" value="1"/>
</dbReference>
<dbReference type="HOGENOM" id="CLU_017928_1_0_1"/>
<feature type="region of interest" description="Disordered" evidence="4">
    <location>
        <begin position="303"/>
        <end position="357"/>
    </location>
</feature>
<sequence length="774" mass="85969">MLFDEADAPLLKKWIVKRLENTSDADADVLADYVLALLRHDGDKESVRALCEAEIPDFLKEDSALFVQDVFNAIHFKTYHPGANQAINSTRPFDPPTGPSAASYRNFGSTTSTGSPPNGGYTRKRPYVDRSEFSSRDRSLLHTGNSNESNKQPRRYGPSGGRIGLDTGREVYPGVRASLLDSQVVSPQRSRVQEVLTNSNVPSFGSKQTSRVTPDFRSPNPGILPSNLPVLSNGRGAQLLPNKERCGDYDVKGFNSKGNMRMSVHGEKSVWIPPQHHSPPDEYDPTNSIITILDHSKSKVLSNTHDHRINEAPKSEVFPREKGGYRKYESHNPNSTNRRGGRSEFSSDRPHHDKTKTTIVIENIPEEYFGEGEVRKFFSEFGNIVDIKIQSYRRLAIVKYENWDGAQAAYKSPKVIFNNRFVKVYWYIDQESLPKPPSIPIAGLGSENSSSTAIVPIPSKDSSEPKIDLEEFARKQQEVQEAHLKKQKKKQEVDDAKKELEKRQENLLKSQAEEKRKLIEKIAARGKSCDLAVDSNVKSSTNSHKELSKTEILKAQLAVLEAEALSLGIDTTLSNNSNWASRGRGTGRARGYSARGYRGSYRGGSISAAASATSLASGYRSFNLDNRPKIVSITGIDFSDSEKDENLRQHLLGIGEYENIEVTPERTTIVFKDRRTAEKFMLSSTGGEIPSIGKVEMTWVTTQPTQTNLPNKSIRPSNGIDNENNVQEGTAPLPAAAAPSSVNASSVSFKQDQPQNSNTNMDYDIAYDNVWEPE</sequence>
<feature type="compositionally biased region" description="Polar residues" evidence="4">
    <location>
        <begin position="749"/>
        <end position="761"/>
    </location>
</feature>
<feature type="compositionally biased region" description="Polar residues" evidence="4">
    <location>
        <begin position="106"/>
        <end position="116"/>
    </location>
</feature>
<dbReference type="InterPro" id="IPR002483">
    <property type="entry name" value="PWI_dom"/>
</dbReference>
<proteinExistence type="predicted"/>
<dbReference type="CDD" id="cd12257">
    <property type="entry name" value="RRM1_RBM26_like"/>
    <property type="match status" value="1"/>
</dbReference>
<dbReference type="Pfam" id="PF01480">
    <property type="entry name" value="PWI"/>
    <property type="match status" value="1"/>
</dbReference>
<accession>N1JQJ0</accession>
<evidence type="ECO:0000256" key="4">
    <source>
        <dbReference type="SAM" id="MobiDB-lite"/>
    </source>
</evidence>
<dbReference type="SMART" id="SM00360">
    <property type="entry name" value="RRM"/>
    <property type="match status" value="2"/>
</dbReference>
<reference evidence="6 7" key="1">
    <citation type="journal article" date="2010" name="Science">
        <title>Genome expansion and gene loss in powdery mildew fungi reveal tradeoffs in extreme parasitism.</title>
        <authorList>
            <person name="Spanu P.D."/>
            <person name="Abbott J.C."/>
            <person name="Amselem J."/>
            <person name="Burgis T.A."/>
            <person name="Soanes D.M."/>
            <person name="Stueber K."/>
            <person name="Ver Loren van Themaat E."/>
            <person name="Brown J.K.M."/>
            <person name="Butcher S.A."/>
            <person name="Gurr S.J."/>
            <person name="Lebrun M.-H."/>
            <person name="Ridout C.J."/>
            <person name="Schulze-Lefert P."/>
            <person name="Talbot N.J."/>
            <person name="Ahmadinejad N."/>
            <person name="Ametz C."/>
            <person name="Barton G.R."/>
            <person name="Benjdia M."/>
            <person name="Bidzinski P."/>
            <person name="Bindschedler L.V."/>
            <person name="Both M."/>
            <person name="Brewer M.T."/>
            <person name="Cadle-Davidson L."/>
            <person name="Cadle-Davidson M.M."/>
            <person name="Collemare J."/>
            <person name="Cramer R."/>
            <person name="Frenkel O."/>
            <person name="Godfrey D."/>
            <person name="Harriman J."/>
            <person name="Hoede C."/>
            <person name="King B.C."/>
            <person name="Klages S."/>
            <person name="Kleemann J."/>
            <person name="Knoll D."/>
            <person name="Koti P.S."/>
            <person name="Kreplak J."/>
            <person name="Lopez-Ruiz F.J."/>
            <person name="Lu X."/>
            <person name="Maekawa T."/>
            <person name="Mahanil S."/>
            <person name="Micali C."/>
            <person name="Milgroom M.G."/>
            <person name="Montana G."/>
            <person name="Noir S."/>
            <person name="O'Connell R.J."/>
            <person name="Oberhaensli S."/>
            <person name="Parlange F."/>
            <person name="Pedersen C."/>
            <person name="Quesneville H."/>
            <person name="Reinhardt R."/>
            <person name="Rott M."/>
            <person name="Sacristan S."/>
            <person name="Schmidt S.M."/>
            <person name="Schoen M."/>
            <person name="Skamnioti P."/>
            <person name="Sommer H."/>
            <person name="Stephens A."/>
            <person name="Takahara H."/>
            <person name="Thordal-Christensen H."/>
            <person name="Vigouroux M."/>
            <person name="Wessling R."/>
            <person name="Wicker T."/>
            <person name="Panstruga R."/>
        </authorList>
    </citation>
    <scope>NUCLEOTIDE SEQUENCE [LARGE SCALE GENOMIC DNA]</scope>
    <source>
        <strain evidence="6">DH14</strain>
    </source>
</reference>
<keyword evidence="3" id="KW-0175">Coiled coil</keyword>
<evidence type="ECO:0000256" key="3">
    <source>
        <dbReference type="SAM" id="Coils"/>
    </source>
</evidence>
<evidence type="ECO:0000313" key="7">
    <source>
        <dbReference type="Proteomes" id="UP000015441"/>
    </source>
</evidence>
<evidence type="ECO:0000313" key="6">
    <source>
        <dbReference type="EMBL" id="CCU83000.1"/>
    </source>
</evidence>
<organism evidence="6 7">
    <name type="scientific">Blumeria graminis f. sp. hordei (strain DH14)</name>
    <name type="common">Barley powdery mildew</name>
    <name type="synonym">Oidium monilioides f. sp. hordei</name>
    <dbReference type="NCBI Taxonomy" id="546991"/>
    <lineage>
        <taxon>Eukaryota</taxon>
        <taxon>Fungi</taxon>
        <taxon>Dikarya</taxon>
        <taxon>Ascomycota</taxon>
        <taxon>Pezizomycotina</taxon>
        <taxon>Leotiomycetes</taxon>
        <taxon>Erysiphales</taxon>
        <taxon>Erysiphaceae</taxon>
        <taxon>Blumeria</taxon>
        <taxon>Blumeria hordei</taxon>
    </lineage>
</organism>
<dbReference type="Pfam" id="PF00076">
    <property type="entry name" value="RRM_1"/>
    <property type="match status" value="1"/>
</dbReference>
<dbReference type="GO" id="GO:0005634">
    <property type="term" value="C:nucleus"/>
    <property type="evidence" value="ECO:0007669"/>
    <property type="project" value="TreeGrafter"/>
</dbReference>
<feature type="compositionally biased region" description="Basic and acidic residues" evidence="4">
    <location>
        <begin position="126"/>
        <end position="140"/>
    </location>
</feature>
<dbReference type="OrthoDB" id="443401at2759"/>
<feature type="compositionally biased region" description="Basic and acidic residues" evidence="4">
    <location>
        <begin position="304"/>
        <end position="330"/>
    </location>
</feature>
<feature type="compositionally biased region" description="Polar residues" evidence="4">
    <location>
        <begin position="703"/>
        <end position="728"/>
    </location>
</feature>
<comment type="caution">
    <text evidence="6">The sequence shown here is derived from an EMBL/GenBank/DDBJ whole genome shotgun (WGS) entry which is preliminary data.</text>
</comment>
<feature type="compositionally biased region" description="Basic and acidic residues" evidence="4">
    <location>
        <begin position="341"/>
        <end position="351"/>
    </location>
</feature>
<feature type="compositionally biased region" description="Low complexity" evidence="4">
    <location>
        <begin position="734"/>
        <end position="748"/>
    </location>
</feature>
<evidence type="ECO:0000256" key="1">
    <source>
        <dbReference type="ARBA" id="ARBA00022884"/>
    </source>
</evidence>
<dbReference type="InterPro" id="IPR035979">
    <property type="entry name" value="RBD_domain_sf"/>
</dbReference>
<dbReference type="Gene3D" id="3.30.70.330">
    <property type="match status" value="1"/>
</dbReference>
<feature type="compositionally biased region" description="Polar residues" evidence="4">
    <location>
        <begin position="200"/>
        <end position="212"/>
    </location>
</feature>
<dbReference type="Gene3D" id="1.20.1390.10">
    <property type="entry name" value="PWI domain"/>
    <property type="match status" value="1"/>
</dbReference>
<gene>
    <name evidence="6" type="ORF">BGHDH14_bgh02864</name>
</gene>